<evidence type="ECO:0000256" key="2">
    <source>
        <dbReference type="ARBA" id="ARBA00022801"/>
    </source>
</evidence>
<dbReference type="SUPFAM" id="SSF52540">
    <property type="entry name" value="P-loop containing nucleoside triphosphate hydrolases"/>
    <property type="match status" value="1"/>
</dbReference>
<dbReference type="GO" id="GO:0005524">
    <property type="term" value="F:ATP binding"/>
    <property type="evidence" value="ECO:0007669"/>
    <property type="project" value="UniProtKB-UniRule"/>
</dbReference>
<dbReference type="InterPro" id="IPR027417">
    <property type="entry name" value="P-loop_NTPase"/>
</dbReference>
<keyword evidence="1 5" id="KW-0547">Nucleotide-binding</keyword>
<evidence type="ECO:0000256" key="6">
    <source>
        <dbReference type="SAM" id="MobiDB-lite"/>
    </source>
</evidence>
<feature type="region of interest" description="Disordered" evidence="6">
    <location>
        <begin position="144"/>
        <end position="222"/>
    </location>
</feature>
<evidence type="ECO:0000256" key="5">
    <source>
        <dbReference type="PROSITE-ProRule" id="PRU00560"/>
    </source>
</evidence>
<protein>
    <submittedName>
        <fullName evidence="8">DNA helicase IV</fullName>
    </submittedName>
</protein>
<feature type="domain" description="UvrD-like helicase ATP-binding" evidence="7">
    <location>
        <begin position="246"/>
        <end position="625"/>
    </location>
</feature>
<comment type="caution">
    <text evidence="8">The sequence shown here is derived from an EMBL/GenBank/DDBJ whole genome shotgun (WGS) entry which is preliminary data.</text>
</comment>
<evidence type="ECO:0000256" key="3">
    <source>
        <dbReference type="ARBA" id="ARBA00022806"/>
    </source>
</evidence>
<dbReference type="Gene3D" id="3.40.50.300">
    <property type="entry name" value="P-loop containing nucleotide triphosphate hydrolases"/>
    <property type="match status" value="3"/>
</dbReference>
<evidence type="ECO:0000313" key="9">
    <source>
        <dbReference type="Proteomes" id="UP000569951"/>
    </source>
</evidence>
<dbReference type="PANTHER" id="PTHR11070:SF17">
    <property type="entry name" value="DNA HELICASE IV"/>
    <property type="match status" value="1"/>
</dbReference>
<dbReference type="AlphaFoldDB" id="A0A841I5G6"/>
<dbReference type="InterPro" id="IPR000212">
    <property type="entry name" value="DNA_helicase_UvrD/REP"/>
</dbReference>
<keyword evidence="2 5" id="KW-0378">Hydrolase</keyword>
<keyword evidence="3 5" id="KW-0347">Helicase</keyword>
<dbReference type="GO" id="GO:0043138">
    <property type="term" value="F:3'-5' DNA helicase activity"/>
    <property type="evidence" value="ECO:0007669"/>
    <property type="project" value="TreeGrafter"/>
</dbReference>
<dbReference type="RefSeq" id="WP_183988429.1">
    <property type="nucleotide sequence ID" value="NZ_JACHHG010000014.1"/>
</dbReference>
<name>A0A841I5G6_9DEIO</name>
<dbReference type="GO" id="GO:0016787">
    <property type="term" value="F:hydrolase activity"/>
    <property type="evidence" value="ECO:0007669"/>
    <property type="project" value="UniProtKB-UniRule"/>
</dbReference>
<dbReference type="PROSITE" id="PS51198">
    <property type="entry name" value="UVRD_HELICASE_ATP_BIND"/>
    <property type="match status" value="1"/>
</dbReference>
<dbReference type="EMBL" id="JACHHG010000014">
    <property type="protein sequence ID" value="MBB6099680.1"/>
    <property type="molecule type" value="Genomic_DNA"/>
</dbReference>
<proteinExistence type="predicted"/>
<keyword evidence="9" id="KW-1185">Reference proteome</keyword>
<dbReference type="PANTHER" id="PTHR11070">
    <property type="entry name" value="UVRD / RECB / PCRA DNA HELICASE FAMILY MEMBER"/>
    <property type="match status" value="1"/>
</dbReference>
<evidence type="ECO:0000313" key="8">
    <source>
        <dbReference type="EMBL" id="MBB6099680.1"/>
    </source>
</evidence>
<sequence length="802" mass="89284">MTQLNHPEAPQEATRLHNTLRAIDARLGQPVQAQGADPYAEKFIGQLLEAERAALIESRDNPYFGRLDVQVNGKPRTLYLGKRPLSLGDFTVTDWRAPVATLYYVSQPGKHPYRVKDSTQYAEVNLKRQLLVDAGELVRIHDVFASPRSQQKPQDAPTGLAQPNVAPPMTAPTKPEAKPDVPPLPVTKSAEPVIPTVPGKAAAPPARDRAPLASETRRPAARAGLPGLEADFARQQGRRLQEIIALIESEQNDLIRMPHDRTLVINGVAGSGKTTIAYHRLAYLFYPGHESALDPAQTIIFGPNRLFLQYVRDLLPDLGVRGVRQTTFDDWALDTIRSAHSGPLRVVEGTLPTLLDHRSTREQQDRAWLRARMRGTPRMQRLLDRFLQLRVRAFQAPAEGLTLRVERGPVQLQLTLSQAELRSAHTEVNMNVGNLPLRRRQSQLAAALLERTDALLREHAGTTLNILGSEVGKQLRTQLEAFLEVAWPSIDPIGDYYALIRDEASLRTVADSSFSDEEIQLLVDRPAQRPLEVDLEDIPAIFYLHLLSQGKREAFQHIVVDEAQDFSPLQMFILKLHCPTQSLTLLGDLAQGIHAYRGLQSWHDVNKIFKDSYELREVRRTYRSTREIVTFANTVLRRTLKTRAILAEPTDRLGPVPTVREMQGERELYDAVAQDIGRLREAGFTTIAVIARDDSESDTALRRLNARGVGARRVDASRPEGDTRGVTVLPVSASKGLEFEAVIVLNASERAYDASREYDGRLLYVAVSRPLHYLSVYALGTATSLLPRSRAVQAASARAAGV</sequence>
<organism evidence="8 9">
    <name type="scientific">Deinobacterium chartae</name>
    <dbReference type="NCBI Taxonomy" id="521158"/>
    <lineage>
        <taxon>Bacteria</taxon>
        <taxon>Thermotogati</taxon>
        <taxon>Deinococcota</taxon>
        <taxon>Deinococci</taxon>
        <taxon>Deinococcales</taxon>
        <taxon>Deinococcaceae</taxon>
        <taxon>Deinobacterium</taxon>
    </lineage>
</organism>
<dbReference type="GO" id="GO:0000725">
    <property type="term" value="P:recombinational repair"/>
    <property type="evidence" value="ECO:0007669"/>
    <property type="project" value="TreeGrafter"/>
</dbReference>
<evidence type="ECO:0000256" key="1">
    <source>
        <dbReference type="ARBA" id="ARBA00022741"/>
    </source>
</evidence>
<dbReference type="InterPro" id="IPR027785">
    <property type="entry name" value="UvrD-like_helicase_C"/>
</dbReference>
<gene>
    <name evidence="8" type="ORF">HNR42_003138</name>
</gene>
<dbReference type="Pfam" id="PF00580">
    <property type="entry name" value="UvrD-helicase"/>
    <property type="match status" value="1"/>
</dbReference>
<feature type="binding site" evidence="5">
    <location>
        <begin position="267"/>
        <end position="274"/>
    </location>
    <ligand>
        <name>ATP</name>
        <dbReference type="ChEBI" id="CHEBI:30616"/>
    </ligand>
</feature>
<dbReference type="GO" id="GO:0005829">
    <property type="term" value="C:cytosol"/>
    <property type="evidence" value="ECO:0007669"/>
    <property type="project" value="TreeGrafter"/>
</dbReference>
<dbReference type="GO" id="GO:0003677">
    <property type="term" value="F:DNA binding"/>
    <property type="evidence" value="ECO:0007669"/>
    <property type="project" value="InterPro"/>
</dbReference>
<evidence type="ECO:0000259" key="7">
    <source>
        <dbReference type="PROSITE" id="PS51198"/>
    </source>
</evidence>
<accession>A0A841I5G6</accession>
<dbReference type="Proteomes" id="UP000569951">
    <property type="component" value="Unassembled WGS sequence"/>
</dbReference>
<reference evidence="8 9" key="1">
    <citation type="submission" date="2020-08" db="EMBL/GenBank/DDBJ databases">
        <title>Genomic Encyclopedia of Type Strains, Phase IV (KMG-IV): sequencing the most valuable type-strain genomes for metagenomic binning, comparative biology and taxonomic classification.</title>
        <authorList>
            <person name="Goeker M."/>
        </authorList>
    </citation>
    <scope>NUCLEOTIDE SEQUENCE [LARGE SCALE GENOMIC DNA]</scope>
    <source>
        <strain evidence="8 9">DSM 21458</strain>
    </source>
</reference>
<dbReference type="Pfam" id="PF13538">
    <property type="entry name" value="UvrD_C_2"/>
    <property type="match status" value="1"/>
</dbReference>
<keyword evidence="4 5" id="KW-0067">ATP-binding</keyword>
<feature type="compositionally biased region" description="Basic and acidic residues" evidence="6">
    <location>
        <begin position="206"/>
        <end position="218"/>
    </location>
</feature>
<evidence type="ECO:0000256" key="4">
    <source>
        <dbReference type="ARBA" id="ARBA00022840"/>
    </source>
</evidence>
<dbReference type="InterPro" id="IPR014016">
    <property type="entry name" value="UvrD-like_ATP-bd"/>
</dbReference>